<dbReference type="InterPro" id="IPR013785">
    <property type="entry name" value="Aldolase_TIM"/>
</dbReference>
<comment type="subunit">
    <text evidence="2">Monomer.</text>
</comment>
<dbReference type="Pfam" id="PF14509">
    <property type="entry name" value="GH97_C"/>
    <property type="match status" value="1"/>
</dbReference>
<dbReference type="InterPro" id="IPR029486">
    <property type="entry name" value="GH97_N"/>
</dbReference>
<dbReference type="AlphaFoldDB" id="A0A1I5ATU0"/>
<evidence type="ECO:0000256" key="1">
    <source>
        <dbReference type="ARBA" id="ARBA00001913"/>
    </source>
</evidence>
<name>A0A1I5ATU0_9BACT</name>
<evidence type="ECO:0000259" key="5">
    <source>
        <dbReference type="Pfam" id="PF14508"/>
    </source>
</evidence>
<dbReference type="FunFam" id="3.20.20.70:FF:000220">
    <property type="entry name" value="Glucan 1,4-alpha-glucosidase SusB"/>
    <property type="match status" value="1"/>
</dbReference>
<dbReference type="Pfam" id="PF10566">
    <property type="entry name" value="Glyco_hydro_97"/>
    <property type="match status" value="1"/>
</dbReference>
<evidence type="ECO:0000313" key="7">
    <source>
        <dbReference type="EMBL" id="SFN65619.1"/>
    </source>
</evidence>
<dbReference type="PANTHER" id="PTHR35803:SF1">
    <property type="entry name" value="GLUCAN 1,4-ALPHA-GLUCOSIDASE SUSB"/>
    <property type="match status" value="1"/>
</dbReference>
<dbReference type="SUPFAM" id="SSF51445">
    <property type="entry name" value="(Trans)glycosidases"/>
    <property type="match status" value="1"/>
</dbReference>
<proteinExistence type="predicted"/>
<feature type="domain" description="Glycosyl-hydrolase 97 C-terminal oligomerisation" evidence="6">
    <location>
        <begin position="617"/>
        <end position="718"/>
    </location>
</feature>
<accession>A0A1I5ATU0</accession>
<feature type="domain" description="Glycosyl-hydrolase 97 catalytic" evidence="4">
    <location>
        <begin position="330"/>
        <end position="527"/>
    </location>
</feature>
<evidence type="ECO:0000313" key="8">
    <source>
        <dbReference type="Proteomes" id="UP000199564"/>
    </source>
</evidence>
<dbReference type="Gene3D" id="3.20.20.70">
    <property type="entry name" value="Aldolase class I"/>
    <property type="match status" value="1"/>
</dbReference>
<dbReference type="Proteomes" id="UP000199564">
    <property type="component" value="Unassembled WGS sequence"/>
</dbReference>
<dbReference type="InterPro" id="IPR014718">
    <property type="entry name" value="GH-type_carb-bd"/>
</dbReference>
<reference evidence="8" key="1">
    <citation type="submission" date="2016-10" db="EMBL/GenBank/DDBJ databases">
        <authorList>
            <person name="Varghese N."/>
            <person name="Submissions S."/>
        </authorList>
    </citation>
    <scope>NUCLEOTIDE SEQUENCE [LARGE SCALE GENOMIC DNA]</scope>
    <source>
        <strain evidence="8">DSM 15282</strain>
    </source>
</reference>
<dbReference type="GO" id="GO:0030246">
    <property type="term" value="F:carbohydrate binding"/>
    <property type="evidence" value="ECO:0007669"/>
    <property type="project" value="InterPro"/>
</dbReference>
<organism evidence="7 8">
    <name type="scientific">Algoriphagus ornithinivorans</name>
    <dbReference type="NCBI Taxonomy" id="226506"/>
    <lineage>
        <taxon>Bacteria</taxon>
        <taxon>Pseudomonadati</taxon>
        <taxon>Bacteroidota</taxon>
        <taxon>Cytophagia</taxon>
        <taxon>Cytophagales</taxon>
        <taxon>Cyclobacteriaceae</taxon>
        <taxon>Algoriphagus</taxon>
    </lineage>
</organism>
<dbReference type="Gene3D" id="2.70.98.10">
    <property type="match status" value="1"/>
</dbReference>
<comment type="cofactor">
    <cofactor evidence="1">
        <name>Ca(2+)</name>
        <dbReference type="ChEBI" id="CHEBI:29108"/>
    </cofactor>
</comment>
<dbReference type="PANTHER" id="PTHR35803">
    <property type="entry name" value="GLUCAN 1,4-ALPHA-GLUCOSIDASE SUSB-RELATED"/>
    <property type="match status" value="1"/>
</dbReference>
<evidence type="ECO:0000256" key="3">
    <source>
        <dbReference type="ARBA" id="ARBA00022837"/>
    </source>
</evidence>
<feature type="domain" description="Glycosyl-hydrolase 97 N-terminal" evidence="5">
    <location>
        <begin position="45"/>
        <end position="312"/>
    </location>
</feature>
<dbReference type="InterPro" id="IPR029483">
    <property type="entry name" value="GH97_C"/>
</dbReference>
<evidence type="ECO:0000256" key="2">
    <source>
        <dbReference type="ARBA" id="ARBA00011245"/>
    </source>
</evidence>
<dbReference type="STRING" id="226506.SAMN04488519_101269"/>
<keyword evidence="7" id="KW-0378">Hydrolase</keyword>
<keyword evidence="8" id="KW-1185">Reference proteome</keyword>
<dbReference type="Pfam" id="PF14508">
    <property type="entry name" value="GH97_N"/>
    <property type="match status" value="1"/>
</dbReference>
<dbReference type="InterPro" id="IPR017853">
    <property type="entry name" value="GH"/>
</dbReference>
<protein>
    <submittedName>
        <fullName evidence="7">Glycosyl-hydrolase 97 C-terminal, oligomerisation</fullName>
    </submittedName>
</protein>
<dbReference type="InterPro" id="IPR019563">
    <property type="entry name" value="GH97_catalytic"/>
</dbReference>
<dbReference type="InterPro" id="IPR052720">
    <property type="entry name" value="Glycosyl_hydrolase_97"/>
</dbReference>
<evidence type="ECO:0000259" key="6">
    <source>
        <dbReference type="Pfam" id="PF14509"/>
    </source>
</evidence>
<keyword evidence="3" id="KW-0106">Calcium</keyword>
<evidence type="ECO:0000259" key="4">
    <source>
        <dbReference type="Pfam" id="PF10566"/>
    </source>
</evidence>
<gene>
    <name evidence="7" type="ORF">SAMN04488519_101269</name>
</gene>
<dbReference type="EMBL" id="FOVW01000001">
    <property type="protein sequence ID" value="SFN65619.1"/>
    <property type="molecule type" value="Genomic_DNA"/>
</dbReference>
<dbReference type="GO" id="GO:0016787">
    <property type="term" value="F:hydrolase activity"/>
    <property type="evidence" value="ECO:0007669"/>
    <property type="project" value="UniProtKB-KW"/>
</dbReference>
<sequence>MALLQWQGDKSFICRLKFYVVMLKKSTFLLLAGFFISLFVEAQVLRSPDGNFQMEFSLTNKGEPSYQLNFKNKPVVLSSLLGFDLKNDEIDLLEGFQVKNSETSSKDEIWNPVWGEENQIRNHYNEFLVELKQVETGRIIKIRFRLFDTGLGFRYEFPVQENMGHFVVQEERTQFAMAGDHTAFWIPGDYDTQEYDYMESKLTEIRSLMEEAITPNASQTPFSDTGVQTALMMKSADGLYINIHEAALIDYPAMHLDLNDQDLVFESHLTPDSQGNKGFLVTPVQSPWRTVIVGENAAKILESRITYNLNEPSKIENTSWIKPMKYVGVWWEMITGQSSWAYTDELKAVKLGVTDYTQVKPNGKHGATTANVKKYIDFAAKHGFDGVLVEGWNVGWEDWFGNSKDYVFDFLTPYPDFDIDAVRDYAKAKGVQMIMHHETSSSVRNYERHMDEAYQLMKDYGYLAVKSGYVGDIIPRGEYHYSQWIVNHYQYAIEKAAEYQIMVNAHEAVRPTGVARTWPNLIANESARGTEYQAFGGSKANHVTILPFTRQIGGPMDYTPGIFEMDVFNGSHVNSTLANQLALYVTMYSPLQMAADYPENYDRFPDAFQFIKDVAIDWEKSLYLEAEPGYYLTIARKAKDSGDWFVGNVNGMAGRTGQVSFNFLDPSKSYIAVIYADKADAHFKSNPQAYEIKKFAVDAKSVLKQFSAPGGGYAVHIKEATKEELKGLKKLK</sequence>